<sequence>MKNNNISNPRIMNNPFLTILITLLLFCSCQSTDKNSILEKNKEVVLEYHKVWNGSNMDNLDDILTSDFVCHYLTSEEWTGIKESKKTISDWRTIFPDWREEIVDIIQEKDKVVTRYKSSATHTRTYEGIDSTGAKIEIYEISIYRISNGKIAEQWCFPDDPSIKTQILNFKE</sequence>
<dbReference type="OrthoDB" id="4774596at2"/>
<dbReference type="RefSeq" id="WP_111844103.1">
    <property type="nucleotide sequence ID" value="NZ_UEGI01000004.1"/>
</dbReference>
<accession>A0A5C6YXD3</accession>
<dbReference type="PANTHER" id="PTHR38436">
    <property type="entry name" value="POLYKETIDE CYCLASE SNOAL-LIKE DOMAIN"/>
    <property type="match status" value="1"/>
</dbReference>
<keyword evidence="2" id="KW-1185">Reference proteome</keyword>
<dbReference type="GO" id="GO:0030638">
    <property type="term" value="P:polyketide metabolic process"/>
    <property type="evidence" value="ECO:0007669"/>
    <property type="project" value="InterPro"/>
</dbReference>
<dbReference type="SUPFAM" id="SSF54427">
    <property type="entry name" value="NTF2-like"/>
    <property type="match status" value="1"/>
</dbReference>
<dbReference type="AlphaFoldDB" id="A0A5C6YXD3"/>
<dbReference type="InterPro" id="IPR032710">
    <property type="entry name" value="NTF2-like_dom_sf"/>
</dbReference>
<gene>
    <name evidence="1" type="ORF">ESU54_13045</name>
</gene>
<dbReference type="PROSITE" id="PS51257">
    <property type="entry name" value="PROKAR_LIPOPROTEIN"/>
    <property type="match status" value="1"/>
</dbReference>
<protein>
    <submittedName>
        <fullName evidence="1">Ester cyclase</fullName>
    </submittedName>
</protein>
<reference evidence="1 2" key="1">
    <citation type="submission" date="2019-08" db="EMBL/GenBank/DDBJ databases">
        <title>Genome of Aequorivita antarctica SW49 (type strain).</title>
        <authorList>
            <person name="Bowman J.P."/>
        </authorList>
    </citation>
    <scope>NUCLEOTIDE SEQUENCE [LARGE SCALE GENOMIC DNA]</scope>
    <source>
        <strain evidence="1 2">SW49</strain>
    </source>
</reference>
<dbReference type="Gene3D" id="3.10.450.50">
    <property type="match status" value="1"/>
</dbReference>
<evidence type="ECO:0000313" key="1">
    <source>
        <dbReference type="EMBL" id="TXD72343.1"/>
    </source>
</evidence>
<evidence type="ECO:0000313" key="2">
    <source>
        <dbReference type="Proteomes" id="UP000321497"/>
    </source>
</evidence>
<dbReference type="Pfam" id="PF07366">
    <property type="entry name" value="SnoaL"/>
    <property type="match status" value="1"/>
</dbReference>
<dbReference type="EMBL" id="VORT01000009">
    <property type="protein sequence ID" value="TXD72343.1"/>
    <property type="molecule type" value="Genomic_DNA"/>
</dbReference>
<comment type="caution">
    <text evidence="1">The sequence shown here is derived from an EMBL/GenBank/DDBJ whole genome shotgun (WGS) entry which is preliminary data.</text>
</comment>
<organism evidence="1 2">
    <name type="scientific">Aequorivita antarctica</name>
    <dbReference type="NCBI Taxonomy" id="153266"/>
    <lineage>
        <taxon>Bacteria</taxon>
        <taxon>Pseudomonadati</taxon>
        <taxon>Bacteroidota</taxon>
        <taxon>Flavobacteriia</taxon>
        <taxon>Flavobacteriales</taxon>
        <taxon>Flavobacteriaceae</taxon>
        <taxon>Aequorivita</taxon>
    </lineage>
</organism>
<proteinExistence type="predicted"/>
<name>A0A5C6YXD3_9FLAO</name>
<dbReference type="PANTHER" id="PTHR38436:SF1">
    <property type="entry name" value="ESTER CYCLASE"/>
    <property type="match status" value="1"/>
</dbReference>
<dbReference type="InterPro" id="IPR009959">
    <property type="entry name" value="Cyclase_SnoaL-like"/>
</dbReference>
<dbReference type="Proteomes" id="UP000321497">
    <property type="component" value="Unassembled WGS sequence"/>
</dbReference>